<sequence>MTHPVKGDDIFYIIFTSGTTGSPKGVQISHNNLLSFADWVTGPFFDLPKRPVTLAQPPFSFDLSVMDWVMTLLMGGTLKAVSKELSENFKALFELLPKLSLQVFVSTPSFADLCLVDPEFKADNFPELKRFLFCGEELTKKTYQKLQARFPEAKIFNTYGPTEATVAVTGVQITPAIEKEYSRLPIGRAKNDTKIFIVDENGDQVDKGKSGEIVISGPSVSKGYLNNPGKTKQAFFDDQIYKVYHTGDLGRFDDKGQLLYEGRKDFQIKLHGYRIELEEVNQGLNQSHYVKQAIAVPRYDADHKVTQLQAWVVAKENDFSKPIELTKAIKKELTEYMMPYMIPTRFIYKDKLPISLNGKVDIKAVIKEVNNV</sequence>
<dbReference type="SUPFAM" id="SSF56801">
    <property type="entry name" value="Acetyl-CoA synthetase-like"/>
    <property type="match status" value="1"/>
</dbReference>
<dbReference type="NCBIfam" id="TIGR01734">
    <property type="entry name" value="D-ala-DACP-lig"/>
    <property type="match status" value="1"/>
</dbReference>
<evidence type="ECO:0000313" key="6">
    <source>
        <dbReference type="EMBL" id="KGO32051.1"/>
    </source>
</evidence>
<comment type="catalytic activity">
    <reaction evidence="4">
        <text>holo-[D-alanyl-carrier protein] + D-alanine + ATP = D-alanyl-[D-alanyl-carrier protein] + AMP + diphosphate</text>
        <dbReference type="Rhea" id="RHEA:55132"/>
        <dbReference type="Rhea" id="RHEA-COMP:14102"/>
        <dbReference type="Rhea" id="RHEA-COMP:14103"/>
        <dbReference type="ChEBI" id="CHEBI:30616"/>
        <dbReference type="ChEBI" id="CHEBI:33019"/>
        <dbReference type="ChEBI" id="CHEBI:57416"/>
        <dbReference type="ChEBI" id="CHEBI:64479"/>
        <dbReference type="ChEBI" id="CHEBI:138620"/>
        <dbReference type="ChEBI" id="CHEBI:456215"/>
        <dbReference type="EC" id="6.2.1.54"/>
    </reaction>
</comment>
<feature type="domain" description="AMP-dependent synthetase/ligase" evidence="5">
    <location>
        <begin position="3"/>
        <end position="225"/>
    </location>
</feature>
<dbReference type="NCBIfam" id="NF003417">
    <property type="entry name" value="PRK04813.1"/>
    <property type="match status" value="1"/>
</dbReference>
<feature type="binding site" evidence="4">
    <location>
        <begin position="260"/>
        <end position="263"/>
    </location>
    <ligand>
        <name>ATP</name>
        <dbReference type="ChEBI" id="CHEBI:30616"/>
    </ligand>
</feature>
<gene>
    <name evidence="4" type="primary">dltA</name>
    <name evidence="6" type="ORF">Q757_03370</name>
</gene>
<dbReference type="InterPro" id="IPR042099">
    <property type="entry name" value="ANL_N_sf"/>
</dbReference>
<dbReference type="InterPro" id="IPR045851">
    <property type="entry name" value="AMP-bd_C_sf"/>
</dbReference>
<dbReference type="HAMAP" id="MF_00593">
    <property type="entry name" value="DltA"/>
    <property type="match status" value="1"/>
</dbReference>
<keyword evidence="2 4" id="KW-0547">Nucleotide-binding</keyword>
<dbReference type="InterPro" id="IPR010072">
    <property type="entry name" value="DltA"/>
</dbReference>
<dbReference type="InterPro" id="IPR020845">
    <property type="entry name" value="AMP-binding_CS"/>
</dbReference>
<comment type="subcellular location">
    <subcellularLocation>
        <location evidence="4">Cytoplasm</location>
    </subcellularLocation>
</comment>
<feature type="binding site" evidence="4">
    <location>
        <position position="359"/>
    </location>
    <ligand>
        <name>ATP</name>
        <dbReference type="ChEBI" id="CHEBI:30616"/>
    </ligand>
</feature>
<feature type="binding site" evidence="4">
    <location>
        <position position="62"/>
    </location>
    <ligand>
        <name>D-alanine</name>
        <dbReference type="ChEBI" id="CHEBI:57416"/>
    </ligand>
</feature>
<evidence type="ECO:0000259" key="5">
    <source>
        <dbReference type="Pfam" id="PF00501"/>
    </source>
</evidence>
<dbReference type="Gene3D" id="3.40.50.12780">
    <property type="entry name" value="N-terminal domain of ligase-like"/>
    <property type="match status" value="1"/>
</dbReference>
<dbReference type="GO" id="GO:0016874">
    <property type="term" value="F:ligase activity"/>
    <property type="evidence" value="ECO:0007669"/>
    <property type="project" value="UniProtKB-KW"/>
</dbReference>
<evidence type="ECO:0000256" key="3">
    <source>
        <dbReference type="ARBA" id="ARBA00022840"/>
    </source>
</evidence>
<dbReference type="EC" id="6.2.1.54" evidence="4"/>
<proteinExistence type="inferred from homology"/>
<keyword evidence="4" id="KW-0963">Cytoplasm</keyword>
<dbReference type="InterPro" id="IPR000873">
    <property type="entry name" value="AMP-dep_synth/lig_dom"/>
</dbReference>
<evidence type="ECO:0000256" key="2">
    <source>
        <dbReference type="ARBA" id="ARBA00022741"/>
    </source>
</evidence>
<keyword evidence="3 4" id="KW-0067">ATP-binding</keyword>
<name>A0ABR4XRF4_9LACO</name>
<reference evidence="6 7" key="1">
    <citation type="journal article" date="2014" name="Antonie Van Leeuwenhoek">
        <title>Oenococcus alcoholitolerans sp. nov., a lactic acid bacteria isolated from cachaca and ethanol fermentation processes.</title>
        <authorList>
            <person name="Badotti F."/>
            <person name="Moreira A.P."/>
            <person name="Tonon L.A."/>
            <person name="de Lucena B.T."/>
            <person name="Gomes Fde C."/>
            <person name="Kruger R."/>
            <person name="Thompson C.C."/>
            <person name="de Morais M.A.Jr."/>
            <person name="Rosa C.A."/>
            <person name="Thompson F.L."/>
        </authorList>
    </citation>
    <scope>NUCLEOTIDE SEQUENCE [LARGE SCALE GENOMIC DNA]</scope>
    <source>
        <strain evidence="6 7">UFRJ-M7.2.18</strain>
    </source>
</reference>
<feature type="binding site" evidence="4">
    <location>
        <begin position="157"/>
        <end position="162"/>
    </location>
    <ligand>
        <name>ATP</name>
        <dbReference type="ChEBI" id="CHEBI:30616"/>
    </ligand>
</feature>
<feature type="binding site" evidence="4">
    <location>
        <position position="359"/>
    </location>
    <ligand>
        <name>D-alanine</name>
        <dbReference type="ChEBI" id="CHEBI:57416"/>
    </ligand>
</feature>
<organism evidence="6 7">
    <name type="scientific">Oenococcus alcoholitolerans</name>
    <dbReference type="NCBI Taxonomy" id="931074"/>
    <lineage>
        <taxon>Bacteria</taxon>
        <taxon>Bacillati</taxon>
        <taxon>Bacillota</taxon>
        <taxon>Bacilli</taxon>
        <taxon>Lactobacillales</taxon>
        <taxon>Lactobacillaceae</taxon>
        <taxon>Oenococcus</taxon>
    </lineage>
</organism>
<dbReference type="Gene3D" id="3.30.300.30">
    <property type="match status" value="1"/>
</dbReference>
<comment type="similarity">
    <text evidence="4">Belongs to the ATP-dependent AMP-binding enzyme family. DltA subfamily.</text>
</comment>
<dbReference type="PROSITE" id="PS00455">
    <property type="entry name" value="AMP_BINDING"/>
    <property type="match status" value="1"/>
</dbReference>
<dbReference type="PANTHER" id="PTHR45398:SF1">
    <property type="entry name" value="ENZYME, PUTATIVE (JCVI)-RELATED"/>
    <property type="match status" value="1"/>
</dbReference>
<dbReference type="InterPro" id="IPR044507">
    <property type="entry name" value="DltA-like"/>
</dbReference>
<dbReference type="PANTHER" id="PTHR45398">
    <property type="match status" value="1"/>
</dbReference>
<keyword evidence="1 4" id="KW-0436">Ligase</keyword>
<dbReference type="EMBL" id="AXCV01000114">
    <property type="protein sequence ID" value="KGO32051.1"/>
    <property type="molecule type" value="Genomic_DNA"/>
</dbReference>
<accession>A0ABR4XRF4</accession>
<evidence type="ECO:0000256" key="4">
    <source>
        <dbReference type="HAMAP-Rule" id="MF_00593"/>
    </source>
</evidence>
<evidence type="ECO:0000256" key="1">
    <source>
        <dbReference type="ARBA" id="ARBA00022598"/>
    </source>
</evidence>
<keyword evidence="7" id="KW-1185">Reference proteome</keyword>
<feature type="binding site" evidence="4">
    <location>
        <begin position="16"/>
        <end position="17"/>
    </location>
    <ligand>
        <name>ATP</name>
        <dbReference type="ChEBI" id="CHEBI:30616"/>
    </ligand>
</feature>
<comment type="pathway">
    <text evidence="4">Cell wall biogenesis; lipoteichoic acid biosynthesis.</text>
</comment>
<protein>
    <recommendedName>
        <fullName evidence="4">D-alanine--D-alanyl carrier protein ligase</fullName>
        <shortName evidence="4">DCL</shortName>
        <ecNumber evidence="4">6.2.1.54</ecNumber>
    </recommendedName>
    <alternativeName>
        <fullName evidence="4">D-alanine--poly(phosphoribitol) ligase subunit 1</fullName>
    </alternativeName>
    <alternativeName>
        <fullName evidence="4">D-alanine-activating enzyme</fullName>
        <shortName evidence="4">DAE</shortName>
    </alternativeName>
</protein>
<evidence type="ECO:0000313" key="7">
    <source>
        <dbReference type="Proteomes" id="UP000030023"/>
    </source>
</evidence>
<feature type="binding site" evidence="4">
    <location>
        <position position="166"/>
    </location>
    <ligand>
        <name>D-alanine</name>
        <dbReference type="ChEBI" id="CHEBI:57416"/>
    </ligand>
</feature>
<comment type="function">
    <text evidence="4">Catalyzes the first step in the D-alanylation of lipoteichoic acid (LTA), the activation of D-alanine and its transfer onto the D-alanyl carrier protein (Dcp) DltC. In an ATP-dependent two-step reaction, forms a high energy D-alanyl-AMP intermediate, followed by transfer of the D-alanyl residue as a thiol ester to the phosphopantheinyl prosthetic group of the Dcp. D-alanylation of LTA plays an important role in modulating the properties of the cell wall in Gram-positive bacteria, influencing the net charge of the cell wall.</text>
</comment>
<feature type="binding site" evidence="4">
    <location>
        <position position="248"/>
    </location>
    <ligand>
        <name>ATP</name>
        <dbReference type="ChEBI" id="CHEBI:30616"/>
    </ligand>
</feature>
<dbReference type="Pfam" id="PF00501">
    <property type="entry name" value="AMP-binding"/>
    <property type="match status" value="1"/>
</dbReference>
<dbReference type="CDD" id="cd05945">
    <property type="entry name" value="DltA"/>
    <property type="match status" value="1"/>
</dbReference>
<comment type="caution">
    <text evidence="6">The sequence shown here is derived from an EMBL/GenBank/DDBJ whole genome shotgun (WGS) entry which is preliminary data.</text>
</comment>
<dbReference type="Proteomes" id="UP000030023">
    <property type="component" value="Unassembled WGS sequence"/>
</dbReference>